<proteinExistence type="predicted"/>
<evidence type="ECO:0008006" key="4">
    <source>
        <dbReference type="Google" id="ProtNLM"/>
    </source>
</evidence>
<accession>A1WX82</accession>
<reference evidence="3" key="1">
    <citation type="submission" date="2006-12" db="EMBL/GenBank/DDBJ databases">
        <title>Complete sequence of Halorhodospira halophila SL1.</title>
        <authorList>
            <consortium name="US DOE Joint Genome Institute"/>
            <person name="Copeland A."/>
            <person name="Lucas S."/>
            <person name="Lapidus A."/>
            <person name="Barry K."/>
            <person name="Detter J.C."/>
            <person name="Glavina del Rio T."/>
            <person name="Hammon N."/>
            <person name="Israni S."/>
            <person name="Dalin E."/>
            <person name="Tice H."/>
            <person name="Pitluck S."/>
            <person name="Saunders E."/>
            <person name="Brettin T."/>
            <person name="Bruce D."/>
            <person name="Han C."/>
            <person name="Tapia R."/>
            <person name="Schmutz J."/>
            <person name="Larimer F."/>
            <person name="Land M."/>
            <person name="Hauser L."/>
            <person name="Kyrpides N."/>
            <person name="Mikhailova N."/>
            <person name="Hoff W."/>
            <person name="Richardson P."/>
        </authorList>
    </citation>
    <scope>NUCLEOTIDE SEQUENCE [LARGE SCALE GENOMIC DNA]</scope>
    <source>
        <strain evidence="3">DSM 244 / SL1</strain>
    </source>
</reference>
<sequence>MVLGLGSASIGVNGVALASIGDRGDAAGDSVEPVRGEFEALEPSRRLAENGAEGDGGIRIGDPSPEAVDEDKPQPEAWLPEDWAFGVESVRLDAGWLPRSASYADLVYHGHLLGRADWQPRGPWSARVESRVDGHYQRGGPRVEEIDVDYGEVYLRYRGRGWRLTAGAQQVVWGRIDEVSPTDRLSVEDLSRFVLDDLSERRRAAPAVRGQLFTNGWEFDAVVVPWFREAEMPDRDSVWHPVDRQRGRFLGLPSEPQFQDLVRDGRFVEETDGEGGAGLRVSRGGRGWDAAATFKRFRHSAPYYELSDEARGALDDPEEAVQAGDYTFRAVHPRSYLVGVDGAIDAGGVTYRAEAVWLSDVPGTRQEDFVREDFEAFNWGVGAEVFPGDGDLRVNVQLVGSHYLDAPSLLERADEVTLNGEIEGRPWQRRLRARLRYAIGLDERDIYLNPEVAWVDWEPHELYVSAHYFEGAEETAGGFHQDNDVIMTGWRGRF</sequence>
<keyword evidence="3" id="KW-1185">Reference proteome</keyword>
<dbReference type="STRING" id="349124.Hhal_1527"/>
<evidence type="ECO:0000313" key="3">
    <source>
        <dbReference type="Proteomes" id="UP000000647"/>
    </source>
</evidence>
<organism evidence="2 3">
    <name type="scientific">Halorhodospira halophila (strain DSM 244 / SL1)</name>
    <name type="common">Ectothiorhodospira halophila (strain DSM 244 / SL1)</name>
    <dbReference type="NCBI Taxonomy" id="349124"/>
    <lineage>
        <taxon>Bacteria</taxon>
        <taxon>Pseudomonadati</taxon>
        <taxon>Pseudomonadota</taxon>
        <taxon>Gammaproteobacteria</taxon>
        <taxon>Chromatiales</taxon>
        <taxon>Ectothiorhodospiraceae</taxon>
        <taxon>Halorhodospira</taxon>
    </lineage>
</organism>
<dbReference type="KEGG" id="hha:Hhal_1527"/>
<dbReference type="Proteomes" id="UP000000647">
    <property type="component" value="Chromosome"/>
</dbReference>
<dbReference type="EMBL" id="CP000544">
    <property type="protein sequence ID" value="ABM62294.1"/>
    <property type="molecule type" value="Genomic_DNA"/>
</dbReference>
<dbReference type="HOGENOM" id="CLU_591616_0_0_6"/>
<evidence type="ECO:0000313" key="2">
    <source>
        <dbReference type="EMBL" id="ABM62294.1"/>
    </source>
</evidence>
<evidence type="ECO:0000256" key="1">
    <source>
        <dbReference type="SAM" id="MobiDB-lite"/>
    </source>
</evidence>
<gene>
    <name evidence="2" type="ordered locus">Hhal_1527</name>
</gene>
<protein>
    <recommendedName>
        <fullName evidence="4">Alginate export domain-containing protein</fullName>
    </recommendedName>
</protein>
<name>A1WX82_HALHL</name>
<reference evidence="2 3" key="2">
    <citation type="journal article" date="2013" name="Stand. Genomic Sci.">
        <title>Complete genome sequence of Halorhodospira halophila SL1.</title>
        <authorList>
            <person name="Challacombe J.F."/>
            <person name="Majid S."/>
            <person name="Deole R."/>
            <person name="Brettin T.S."/>
            <person name="Bruce D."/>
            <person name="Delano S.F."/>
            <person name="Detter J.C."/>
            <person name="Gleasner C.D."/>
            <person name="Han C.S."/>
            <person name="Misra M."/>
            <person name="Reitenga K.G."/>
            <person name="Mikhailova N."/>
            <person name="Woyke T."/>
            <person name="Pitluck S."/>
            <person name="Nolan M."/>
            <person name="Land M.L."/>
            <person name="Saunders E."/>
            <person name="Tapia R."/>
            <person name="Lapidus A."/>
            <person name="Ivanova N."/>
            <person name="Hoff W.D."/>
        </authorList>
    </citation>
    <scope>NUCLEOTIDE SEQUENCE [LARGE SCALE GENOMIC DNA]</scope>
    <source>
        <strain evidence="3">DSM 244 / SL1</strain>
    </source>
</reference>
<feature type="region of interest" description="Disordered" evidence="1">
    <location>
        <begin position="43"/>
        <end position="73"/>
    </location>
</feature>
<dbReference type="AlphaFoldDB" id="A1WX82"/>
<dbReference type="eggNOG" id="ENOG502Z99P">
    <property type="taxonomic scope" value="Bacteria"/>
</dbReference>